<sequence length="186" mass="19792">MALTRKKSLKKDVYRFIRWLREYAIGHERFVGYKEDTKPAAKPDPPKTNQGGTHGLRTAPTQSTPRAPATATTPQAPLGLTSANSSLKCKSTNHRVRECPGITEEEAVKPPKPHGRVLGRGRSDGDRGRRDGGRGNGPQGVLTVKASLLDSGADLSVASGGLVSALLAEGAAPEITIMGPFSLRPY</sequence>
<dbReference type="GeneID" id="20819052"/>
<proteinExistence type="predicted"/>
<organism evidence="2">
    <name type="scientific">Aphanomyces astaci</name>
    <name type="common">Crayfish plague agent</name>
    <dbReference type="NCBI Taxonomy" id="112090"/>
    <lineage>
        <taxon>Eukaryota</taxon>
        <taxon>Sar</taxon>
        <taxon>Stramenopiles</taxon>
        <taxon>Oomycota</taxon>
        <taxon>Saprolegniomycetes</taxon>
        <taxon>Saprolegniales</taxon>
        <taxon>Verrucalvaceae</taxon>
        <taxon>Aphanomyces</taxon>
    </lineage>
</organism>
<gene>
    <name evidence="2" type="ORF">H257_17056</name>
</gene>
<evidence type="ECO:0008006" key="3">
    <source>
        <dbReference type="Google" id="ProtNLM"/>
    </source>
</evidence>
<protein>
    <recommendedName>
        <fullName evidence="3">Peptidase A2 domain-containing protein</fullName>
    </recommendedName>
</protein>
<evidence type="ECO:0000313" key="2">
    <source>
        <dbReference type="EMBL" id="ETV66470.1"/>
    </source>
</evidence>
<dbReference type="RefSeq" id="XP_009843999.1">
    <property type="nucleotide sequence ID" value="XM_009845697.1"/>
</dbReference>
<feature type="compositionally biased region" description="Polar residues" evidence="1">
    <location>
        <begin position="81"/>
        <end position="90"/>
    </location>
</feature>
<accession>W4FGA3</accession>
<dbReference type="AlphaFoldDB" id="W4FGA3"/>
<feature type="compositionally biased region" description="Low complexity" evidence="1">
    <location>
        <begin position="57"/>
        <end position="77"/>
    </location>
</feature>
<feature type="region of interest" description="Disordered" evidence="1">
    <location>
        <begin position="31"/>
        <end position="141"/>
    </location>
</feature>
<evidence type="ECO:0000256" key="1">
    <source>
        <dbReference type="SAM" id="MobiDB-lite"/>
    </source>
</evidence>
<dbReference type="VEuPathDB" id="FungiDB:H257_17056"/>
<feature type="compositionally biased region" description="Basic and acidic residues" evidence="1">
    <location>
        <begin position="121"/>
        <end position="133"/>
    </location>
</feature>
<name>W4FGA3_APHAT</name>
<reference evidence="2" key="1">
    <citation type="submission" date="2013-12" db="EMBL/GenBank/DDBJ databases">
        <title>The Genome Sequence of Aphanomyces astaci APO3.</title>
        <authorList>
            <consortium name="The Broad Institute Genomics Platform"/>
            <person name="Russ C."/>
            <person name="Tyler B."/>
            <person name="van West P."/>
            <person name="Dieguez-Uribeondo J."/>
            <person name="Young S.K."/>
            <person name="Zeng Q."/>
            <person name="Gargeya S."/>
            <person name="Fitzgerald M."/>
            <person name="Abouelleil A."/>
            <person name="Alvarado L."/>
            <person name="Chapman S.B."/>
            <person name="Gainer-Dewar J."/>
            <person name="Goldberg J."/>
            <person name="Griggs A."/>
            <person name="Gujja S."/>
            <person name="Hansen M."/>
            <person name="Howarth C."/>
            <person name="Imamovic A."/>
            <person name="Ireland A."/>
            <person name="Larimer J."/>
            <person name="McCowan C."/>
            <person name="Murphy C."/>
            <person name="Pearson M."/>
            <person name="Poon T.W."/>
            <person name="Priest M."/>
            <person name="Roberts A."/>
            <person name="Saif S."/>
            <person name="Shea T."/>
            <person name="Sykes S."/>
            <person name="Wortman J."/>
            <person name="Nusbaum C."/>
            <person name="Birren B."/>
        </authorList>
    </citation>
    <scope>NUCLEOTIDE SEQUENCE [LARGE SCALE GENOMIC DNA]</scope>
    <source>
        <strain evidence="2">APO3</strain>
    </source>
</reference>
<feature type="compositionally biased region" description="Basic and acidic residues" evidence="1">
    <location>
        <begin position="31"/>
        <end position="45"/>
    </location>
</feature>
<dbReference type="EMBL" id="KI913210">
    <property type="protein sequence ID" value="ETV66470.1"/>
    <property type="molecule type" value="Genomic_DNA"/>
</dbReference>